<name>A0A5E5A2J2_9BURK</name>
<evidence type="ECO:0000256" key="1">
    <source>
        <dbReference type="ARBA" id="ARBA00001946"/>
    </source>
</evidence>
<keyword evidence="3 5" id="KW-0460">Magnesium</keyword>
<dbReference type="OrthoDB" id="348111at2"/>
<dbReference type="PANTHER" id="PTHR32308">
    <property type="entry name" value="LYASE BETA SUBUNIT, PUTATIVE (AFU_ORTHOLOGUE AFUA_4G13030)-RELATED"/>
    <property type="match status" value="1"/>
</dbReference>
<dbReference type="GO" id="GO:0006107">
    <property type="term" value="P:oxaloacetate metabolic process"/>
    <property type="evidence" value="ECO:0007669"/>
    <property type="project" value="TreeGrafter"/>
</dbReference>
<gene>
    <name evidence="7" type="ORF">PAN31117_02383</name>
</gene>
<feature type="domain" description="HpcH/HpaI aldolase/citrate lyase" evidence="6">
    <location>
        <begin position="18"/>
        <end position="226"/>
    </location>
</feature>
<dbReference type="GO" id="GO:0003824">
    <property type="term" value="F:catalytic activity"/>
    <property type="evidence" value="ECO:0007669"/>
    <property type="project" value="InterPro"/>
</dbReference>
<evidence type="ECO:0000313" key="7">
    <source>
        <dbReference type="EMBL" id="VVE66775.1"/>
    </source>
</evidence>
<dbReference type="SUPFAM" id="SSF51621">
    <property type="entry name" value="Phosphoenolpyruvate/pyruvate domain"/>
    <property type="match status" value="1"/>
</dbReference>
<evidence type="ECO:0000256" key="4">
    <source>
        <dbReference type="PIRSR" id="PIRSR015582-1"/>
    </source>
</evidence>
<feature type="binding site" evidence="4">
    <location>
        <position position="132"/>
    </location>
    <ligand>
        <name>substrate</name>
    </ligand>
</feature>
<dbReference type="InterPro" id="IPR005000">
    <property type="entry name" value="Aldolase/citrate-lyase_domain"/>
</dbReference>
<feature type="binding site" evidence="5">
    <location>
        <position position="132"/>
    </location>
    <ligand>
        <name>Mg(2+)</name>
        <dbReference type="ChEBI" id="CHEBI:18420"/>
    </ligand>
</feature>
<dbReference type="RefSeq" id="WP_150738360.1">
    <property type="nucleotide sequence ID" value="NZ_CABPSP010000006.1"/>
</dbReference>
<evidence type="ECO:0000313" key="8">
    <source>
        <dbReference type="Proteomes" id="UP000383122"/>
    </source>
</evidence>
<sequence>MTSSDSTPDNAARLDTAQTFLFVPGDRPERFAKALKSDADMVIIDWEASVIDANKLAAREHTAAFACRNDSHRILIRLNPSTGTHFEHDAKAIAMLHDRIAGVFLTMVDTVDALTAAAAALPGSLARVGMIETACGILNVDSIADSGKVCRLAFGNMDFQTALSLPPDEHTGLLYPSARIVTASSAAGLPAPVAGATEHIADLSAFERSARFERNLGFLGKLCVHPTQLPLARAIFSPSAHDIAWAQRVIEATQASHAVMIDGRMVDRPVIDRANAILRRANRN</sequence>
<evidence type="ECO:0000256" key="2">
    <source>
        <dbReference type="ARBA" id="ARBA00022723"/>
    </source>
</evidence>
<dbReference type="Proteomes" id="UP000383122">
    <property type="component" value="Unassembled WGS sequence"/>
</dbReference>
<reference evidence="7 8" key="1">
    <citation type="submission" date="2019-08" db="EMBL/GenBank/DDBJ databases">
        <authorList>
            <person name="Peeters C."/>
        </authorList>
    </citation>
    <scope>NUCLEOTIDE SEQUENCE [LARGE SCALE GENOMIC DNA]</scope>
    <source>
        <strain evidence="7 8">LMG 31117</strain>
    </source>
</reference>
<evidence type="ECO:0000256" key="5">
    <source>
        <dbReference type="PIRSR" id="PIRSR015582-2"/>
    </source>
</evidence>
<accession>A0A5E5A2J2</accession>
<dbReference type="EMBL" id="CABPSP010000006">
    <property type="protein sequence ID" value="VVE66775.1"/>
    <property type="molecule type" value="Genomic_DNA"/>
</dbReference>
<dbReference type="PANTHER" id="PTHR32308:SF10">
    <property type="entry name" value="CITRATE LYASE SUBUNIT BETA"/>
    <property type="match status" value="1"/>
</dbReference>
<dbReference type="GO" id="GO:0000287">
    <property type="term" value="F:magnesium ion binding"/>
    <property type="evidence" value="ECO:0007669"/>
    <property type="project" value="TreeGrafter"/>
</dbReference>
<dbReference type="InterPro" id="IPR011206">
    <property type="entry name" value="Citrate_lyase_beta/mcl1/mcl2"/>
</dbReference>
<dbReference type="InterPro" id="IPR040442">
    <property type="entry name" value="Pyrv_kinase-like_dom_sf"/>
</dbReference>
<evidence type="ECO:0000259" key="6">
    <source>
        <dbReference type="Pfam" id="PF03328"/>
    </source>
</evidence>
<keyword evidence="8" id="KW-1185">Reference proteome</keyword>
<protein>
    <submittedName>
        <fullName evidence="7">Aldolase</fullName>
    </submittedName>
</protein>
<proteinExistence type="predicted"/>
<dbReference type="Gene3D" id="3.20.20.60">
    <property type="entry name" value="Phosphoenolpyruvate-binding domains"/>
    <property type="match status" value="1"/>
</dbReference>
<feature type="binding site" evidence="5">
    <location>
        <position position="158"/>
    </location>
    <ligand>
        <name>Mg(2+)</name>
        <dbReference type="ChEBI" id="CHEBI:18420"/>
    </ligand>
</feature>
<dbReference type="PIRSF" id="PIRSF015582">
    <property type="entry name" value="Cit_lyase_B"/>
    <property type="match status" value="1"/>
</dbReference>
<evidence type="ECO:0000256" key="3">
    <source>
        <dbReference type="ARBA" id="ARBA00022842"/>
    </source>
</evidence>
<keyword evidence="2 5" id="KW-0479">Metal-binding</keyword>
<comment type="cofactor">
    <cofactor evidence="1">
        <name>Mg(2+)</name>
        <dbReference type="ChEBI" id="CHEBI:18420"/>
    </cofactor>
</comment>
<feature type="binding site" evidence="4">
    <location>
        <position position="77"/>
    </location>
    <ligand>
        <name>substrate</name>
    </ligand>
</feature>
<organism evidence="7 8">
    <name type="scientific">Pandoraea anapnoica</name>
    <dbReference type="NCBI Taxonomy" id="2508301"/>
    <lineage>
        <taxon>Bacteria</taxon>
        <taxon>Pseudomonadati</taxon>
        <taxon>Pseudomonadota</taxon>
        <taxon>Betaproteobacteria</taxon>
        <taxon>Burkholderiales</taxon>
        <taxon>Burkholderiaceae</taxon>
        <taxon>Pandoraea</taxon>
    </lineage>
</organism>
<dbReference type="Pfam" id="PF03328">
    <property type="entry name" value="HpcH_HpaI"/>
    <property type="match status" value="1"/>
</dbReference>
<dbReference type="InterPro" id="IPR015813">
    <property type="entry name" value="Pyrv/PenolPyrv_kinase-like_dom"/>
</dbReference>
<dbReference type="AlphaFoldDB" id="A0A5E5A2J2"/>